<accession>A0AC61R487</accession>
<name>A0AC61R487_9FIRM</name>
<organism evidence="1 2">
    <name type="scientific">Dubosiella muris</name>
    <dbReference type="NCBI Taxonomy" id="3038133"/>
    <lineage>
        <taxon>Bacteria</taxon>
        <taxon>Bacillati</taxon>
        <taxon>Bacillota</taxon>
        <taxon>Erysipelotrichia</taxon>
        <taxon>Erysipelotrichales</taxon>
        <taxon>Erysipelotrichaceae</taxon>
        <taxon>Dubosiella</taxon>
    </lineage>
</organism>
<gene>
    <name evidence="1" type="ORF">E5336_11960</name>
</gene>
<proteinExistence type="predicted"/>
<evidence type="ECO:0000313" key="2">
    <source>
        <dbReference type="Proteomes" id="UP000308836"/>
    </source>
</evidence>
<evidence type="ECO:0000313" key="1">
    <source>
        <dbReference type="EMBL" id="TGY64576.1"/>
    </source>
</evidence>
<sequence>MHWIGGNCMQRKRKVNPRNLTIVVVILLLILGGIWGGWFWWDKHTQQVRHETVAAILESRKEALEQLNTWENTRALDTEAFDALKAEALADNAAAYTRLSEKQKDRLTKEVVDEAEALDLENDGLRYLNLYNDPGLPDDYLVFLSRDNDRFQFVNQYHVLNGHTTPPAALTESLDKIPHLLQWDERWGYMPYGTSNLVIAGCAPTSLSMILSYLNQDPSLTPYAIAQFSETNGHYVDGVGTAHSLMDAAAQNYGVQVQGVPVDEAAFDQALAEGKILLVSVNPGHFTRVGHFIVIQGMENGQYNVLDPNSNKNTKLWDKSIVLSEAAAAWGYWK</sequence>
<dbReference type="EMBL" id="SRYG01000039">
    <property type="protein sequence ID" value="TGY64576.1"/>
    <property type="molecule type" value="Genomic_DNA"/>
</dbReference>
<dbReference type="Proteomes" id="UP000308836">
    <property type="component" value="Unassembled WGS sequence"/>
</dbReference>
<keyword evidence="2" id="KW-1185">Reference proteome</keyword>
<protein>
    <submittedName>
        <fullName evidence="1">Uncharacterized protein</fullName>
    </submittedName>
</protein>
<comment type="caution">
    <text evidence="1">The sequence shown here is derived from an EMBL/GenBank/DDBJ whole genome shotgun (WGS) entry which is preliminary data.</text>
</comment>
<reference evidence="1" key="1">
    <citation type="submission" date="2019-04" db="EMBL/GenBank/DDBJ databases">
        <title>Microbes associate with the intestines of laboratory mice.</title>
        <authorList>
            <person name="Navarre W."/>
            <person name="Wong E."/>
            <person name="Huang K."/>
            <person name="Tropini C."/>
            <person name="Ng K."/>
            <person name="Yu B."/>
        </authorList>
    </citation>
    <scope>NUCLEOTIDE SEQUENCE</scope>
    <source>
        <strain evidence="1">NM09_H32</strain>
    </source>
</reference>